<reference evidence="4 5" key="1">
    <citation type="submission" date="2024-09" db="EMBL/GenBank/DDBJ databases">
        <authorList>
            <person name="Sun Q."/>
            <person name="Mori K."/>
        </authorList>
    </citation>
    <scope>NUCLEOTIDE SEQUENCE [LARGE SCALE GENOMIC DNA]</scope>
    <source>
        <strain evidence="4 5">TBRC 7907</strain>
    </source>
</reference>
<dbReference type="Pfam" id="PF17482">
    <property type="entry name" value="Phage_sheath_1C"/>
    <property type="match status" value="1"/>
</dbReference>
<sequence>MRTGDHQALGGTRLIMAAATSVTAFLAEVPLGEPVLLHSWHDFAALSTSDTGASYLPDAARGFFLNGGTSAYVIGVGGESSRVARYTAGLAELEVIPEVRIVVAPDLWSSPEDAPVVARAIARHCAALGNRMAVLHTDRGLSPADAVKVPSELGLDEHVAQFLTLYYPWITSGGTGRAAPATGHVAGAWARSDTRGGVQKAPANENLTTVVSLERKLTDAEQGPLNAIGLNCLRSFSGRDALIWGARTLSSDIAWRYVNVRRTANHLWESIRAGTRWAAFEPNDHRLWASLRHTTTAFLAGQWRAGVVKGRTVDDAFSVICDESNNTAESAKVVIDVGVAIIRPAEYVTFRVVQRSLTEQPV</sequence>
<dbReference type="Proteomes" id="UP001589693">
    <property type="component" value="Unassembled WGS sequence"/>
</dbReference>
<evidence type="ECO:0000313" key="5">
    <source>
        <dbReference type="Proteomes" id="UP001589693"/>
    </source>
</evidence>
<dbReference type="Gene3D" id="3.40.50.11780">
    <property type="match status" value="1"/>
</dbReference>
<dbReference type="EMBL" id="JBHLZU010000007">
    <property type="protein sequence ID" value="MFB9904138.1"/>
    <property type="molecule type" value="Genomic_DNA"/>
</dbReference>
<keyword evidence="5" id="KW-1185">Reference proteome</keyword>
<dbReference type="Pfam" id="PF04984">
    <property type="entry name" value="Phage_sheath_1"/>
    <property type="match status" value="1"/>
</dbReference>
<dbReference type="RefSeq" id="WP_377851300.1">
    <property type="nucleotide sequence ID" value="NZ_JBHLZU010000007.1"/>
</dbReference>
<evidence type="ECO:0000313" key="4">
    <source>
        <dbReference type="EMBL" id="MFB9904138.1"/>
    </source>
</evidence>
<protein>
    <submittedName>
        <fullName evidence="4">Phage tail sheath family protein</fullName>
    </submittedName>
</protein>
<accession>A0ABV5ZVA1</accession>
<feature type="domain" description="Tail sheath protein subtilisin-like" evidence="2">
    <location>
        <begin position="85"/>
        <end position="249"/>
    </location>
</feature>
<evidence type="ECO:0000259" key="2">
    <source>
        <dbReference type="Pfam" id="PF04984"/>
    </source>
</evidence>
<gene>
    <name evidence="4" type="ORF">ACFFQA_09310</name>
</gene>
<evidence type="ECO:0000256" key="1">
    <source>
        <dbReference type="ARBA" id="ARBA00008005"/>
    </source>
</evidence>
<dbReference type="InterPro" id="IPR052042">
    <property type="entry name" value="Tail_sheath_structural"/>
</dbReference>
<feature type="domain" description="Tail sheath protein C-terminal" evidence="3">
    <location>
        <begin position="251"/>
        <end position="354"/>
    </location>
</feature>
<comment type="caution">
    <text evidence="4">The sequence shown here is derived from an EMBL/GenBank/DDBJ whole genome shotgun (WGS) entry which is preliminary data.</text>
</comment>
<dbReference type="PANTHER" id="PTHR35861">
    <property type="match status" value="1"/>
</dbReference>
<evidence type="ECO:0000259" key="3">
    <source>
        <dbReference type="Pfam" id="PF17482"/>
    </source>
</evidence>
<organism evidence="4 5">
    <name type="scientific">Allokutzneria oryzae</name>
    <dbReference type="NCBI Taxonomy" id="1378989"/>
    <lineage>
        <taxon>Bacteria</taxon>
        <taxon>Bacillati</taxon>
        <taxon>Actinomycetota</taxon>
        <taxon>Actinomycetes</taxon>
        <taxon>Pseudonocardiales</taxon>
        <taxon>Pseudonocardiaceae</taxon>
        <taxon>Allokutzneria</taxon>
    </lineage>
</organism>
<name>A0ABV5ZVA1_9PSEU</name>
<comment type="similarity">
    <text evidence="1">Belongs to the myoviridae tail sheath protein family.</text>
</comment>
<proteinExistence type="inferred from homology"/>
<dbReference type="PANTHER" id="PTHR35861:SF1">
    <property type="entry name" value="PHAGE TAIL SHEATH PROTEIN"/>
    <property type="match status" value="1"/>
</dbReference>
<dbReference type="InterPro" id="IPR020287">
    <property type="entry name" value="Tail_sheath_C"/>
</dbReference>
<dbReference type="InterPro" id="IPR035089">
    <property type="entry name" value="Phage_sheath_subtilisin"/>
</dbReference>